<keyword evidence="3" id="KW-1185">Reference proteome</keyword>
<reference evidence="2" key="1">
    <citation type="submission" date="2021-02" db="EMBL/GenBank/DDBJ databases">
        <title>Natrosporangium hydrolyticum gen. nov., sp. nov, a haloalkaliphilic actinobacterium from a soda solonchak soil.</title>
        <authorList>
            <person name="Sorokin D.Y."/>
            <person name="Khijniak T.V."/>
            <person name="Zakharycheva A.P."/>
            <person name="Boueva O.V."/>
            <person name="Ariskina E.V."/>
            <person name="Hahnke R.L."/>
            <person name="Bunk B."/>
            <person name="Sproer C."/>
            <person name="Schumann P."/>
            <person name="Evtushenko L.I."/>
            <person name="Kublanov I.V."/>
        </authorList>
    </citation>
    <scope>NUCLEOTIDE SEQUENCE</scope>
    <source>
        <strain evidence="2">DSM 106523</strain>
    </source>
</reference>
<dbReference type="InterPro" id="IPR000182">
    <property type="entry name" value="GNAT_dom"/>
</dbReference>
<gene>
    <name evidence="2" type="ORF">JQS43_20200</name>
</gene>
<dbReference type="RefSeq" id="WP_239675963.1">
    <property type="nucleotide sequence ID" value="NZ_CP070499.1"/>
</dbReference>
<name>A0A895Y948_9ACTN</name>
<dbReference type="EMBL" id="CP070499">
    <property type="protein sequence ID" value="QSB13851.1"/>
    <property type="molecule type" value="Genomic_DNA"/>
</dbReference>
<proteinExistence type="predicted"/>
<dbReference type="KEGG" id="nhy:JQS43_20200"/>
<evidence type="ECO:0000259" key="1">
    <source>
        <dbReference type="PROSITE" id="PS51186"/>
    </source>
</evidence>
<sequence>MRQVNRHEGLAVLPLADELHDVYADTFSGPPWNKRQAGIDQFRQRLDTDAGRPGFRSVVTTSPAGIDGFATGWITGQPFRSDRAYGLVAEQLGPERVERMLIGALEVDELAVRPRARRDGLGRQLLGELISDAPSGRAWLLTSRQITDTVAFYRRVGWYEVPPLLGQENDIVVFLSPAHPARDTPTPP</sequence>
<dbReference type="InterPro" id="IPR016181">
    <property type="entry name" value="Acyl_CoA_acyltransferase"/>
</dbReference>
<dbReference type="AlphaFoldDB" id="A0A895Y948"/>
<dbReference type="GO" id="GO:0016747">
    <property type="term" value="F:acyltransferase activity, transferring groups other than amino-acyl groups"/>
    <property type="evidence" value="ECO:0007669"/>
    <property type="project" value="InterPro"/>
</dbReference>
<dbReference type="PROSITE" id="PS51186">
    <property type="entry name" value="GNAT"/>
    <property type="match status" value="1"/>
</dbReference>
<dbReference type="Gene3D" id="3.40.630.30">
    <property type="match status" value="1"/>
</dbReference>
<dbReference type="Proteomes" id="UP000662857">
    <property type="component" value="Chromosome"/>
</dbReference>
<protein>
    <submittedName>
        <fullName evidence="2">GNAT family N-acetyltransferase</fullName>
    </submittedName>
</protein>
<evidence type="ECO:0000313" key="2">
    <source>
        <dbReference type="EMBL" id="QSB13851.1"/>
    </source>
</evidence>
<dbReference type="SUPFAM" id="SSF55729">
    <property type="entry name" value="Acyl-CoA N-acyltransferases (Nat)"/>
    <property type="match status" value="1"/>
</dbReference>
<dbReference type="CDD" id="cd04301">
    <property type="entry name" value="NAT_SF"/>
    <property type="match status" value="1"/>
</dbReference>
<dbReference type="Pfam" id="PF13508">
    <property type="entry name" value="Acetyltransf_7"/>
    <property type="match status" value="1"/>
</dbReference>
<evidence type="ECO:0000313" key="3">
    <source>
        <dbReference type="Proteomes" id="UP000662857"/>
    </source>
</evidence>
<organism evidence="2 3">
    <name type="scientific">Natronosporangium hydrolyticum</name>
    <dbReference type="NCBI Taxonomy" id="2811111"/>
    <lineage>
        <taxon>Bacteria</taxon>
        <taxon>Bacillati</taxon>
        <taxon>Actinomycetota</taxon>
        <taxon>Actinomycetes</taxon>
        <taxon>Micromonosporales</taxon>
        <taxon>Micromonosporaceae</taxon>
        <taxon>Natronosporangium</taxon>
    </lineage>
</organism>
<accession>A0A895Y948</accession>
<feature type="domain" description="N-acetyltransferase" evidence="1">
    <location>
        <begin position="1"/>
        <end position="182"/>
    </location>
</feature>